<keyword evidence="2" id="KW-0812">Transmembrane</keyword>
<dbReference type="EMBL" id="RBOW01000612">
    <property type="protein sequence ID" value="RMN26940.1"/>
    <property type="molecule type" value="Genomic_DNA"/>
</dbReference>
<keyword evidence="2" id="KW-0472">Membrane</keyword>
<dbReference type="AlphaFoldDB" id="A0A3M3KV74"/>
<feature type="region of interest" description="Disordered" evidence="1">
    <location>
        <begin position="205"/>
        <end position="226"/>
    </location>
</feature>
<comment type="caution">
    <text evidence="3">The sequence shown here is derived from an EMBL/GenBank/DDBJ whole genome shotgun (WGS) entry which is preliminary data.</text>
</comment>
<keyword evidence="2" id="KW-1133">Transmembrane helix</keyword>
<feature type="compositionally biased region" description="Basic and acidic residues" evidence="1">
    <location>
        <begin position="159"/>
        <end position="175"/>
    </location>
</feature>
<feature type="region of interest" description="Disordered" evidence="1">
    <location>
        <begin position="144"/>
        <end position="175"/>
    </location>
</feature>
<feature type="compositionally biased region" description="Low complexity" evidence="1">
    <location>
        <begin position="471"/>
        <end position="484"/>
    </location>
</feature>
<evidence type="ECO:0000313" key="3">
    <source>
        <dbReference type="EMBL" id="RMN26940.1"/>
    </source>
</evidence>
<dbReference type="InterPro" id="IPR049855">
    <property type="entry name" value="DotG/IcmE-like_C"/>
</dbReference>
<sequence length="491" mass="52063">MHVVVGRRYASLEITRDALCVVLSHGPHSGPQRRLGVSIMANENDAKRDMKLTAALVGGALVVVFGGAYYLWDWLARPEPAQSKVDLGRVAQASRSHSTESPAYRDLLKQYNEEGASTAKNENSSFIASMPMEQTSVMLPVTKAKPAPQAEPTARRSHTRQDENSKDSEKKEDPRLKALLERINPEKKAEERQSGLVFAHVLGGTNALNGSGDTTTGSAGGYDGWSETLPGGAKLKTASMNSTAEPYSPVEVVPPYWRGAGVIDIGVDSDNSTTPVLGKLSGPYAGAVLKAPEGARLAGDGVVIHFTEMAFKGVNYKVDAYALQDDTLLANVASEVNHRYMSRIVLPAVLGGIGNISDMYSQANTQVLSNGFSTQTARPGMPDGTAVAGTILGGAAGQAAKVLTEDAARTPATQVNVFKGQVVAIQFMRGVYAGDAVAPGRSGETVQPAAPAQAVMSAQPQSPAQPLTPDQWRAQTQTRIQAQRKLQESQQ</sequence>
<feature type="region of interest" description="Disordered" evidence="1">
    <location>
        <begin position="450"/>
        <end position="491"/>
    </location>
</feature>
<feature type="transmembrane region" description="Helical" evidence="2">
    <location>
        <begin position="52"/>
        <end position="72"/>
    </location>
</feature>
<name>A0A3M3KV74_PSECA</name>
<reference evidence="3 4" key="1">
    <citation type="submission" date="2018-08" db="EMBL/GenBank/DDBJ databases">
        <title>Recombination of ecologically and evolutionarily significant loci maintains genetic cohesion in the Pseudomonas syringae species complex.</title>
        <authorList>
            <person name="Dillon M."/>
            <person name="Thakur S."/>
            <person name="Almeida R.N.D."/>
            <person name="Weir B.S."/>
            <person name="Guttman D.S."/>
        </authorList>
    </citation>
    <scope>NUCLEOTIDE SEQUENCE [LARGE SCALE GENOMIC DNA]</scope>
    <source>
        <strain evidence="3 4">ICMP 2821</strain>
    </source>
</reference>
<organism evidence="3 4">
    <name type="scientific">Pseudomonas cannabina</name>
    <dbReference type="NCBI Taxonomy" id="86840"/>
    <lineage>
        <taxon>Bacteria</taxon>
        <taxon>Pseudomonadati</taxon>
        <taxon>Pseudomonadota</taxon>
        <taxon>Gammaproteobacteria</taxon>
        <taxon>Pseudomonadales</taxon>
        <taxon>Pseudomonadaceae</taxon>
        <taxon>Pseudomonas</taxon>
    </lineage>
</organism>
<evidence type="ECO:0000313" key="4">
    <source>
        <dbReference type="Proteomes" id="UP000281372"/>
    </source>
</evidence>
<dbReference type="NCBIfam" id="NF033884">
    <property type="entry name" value="conj_TraO_IncI1"/>
    <property type="match status" value="1"/>
</dbReference>
<dbReference type="Proteomes" id="UP000281372">
    <property type="component" value="Unassembled WGS sequence"/>
</dbReference>
<evidence type="ECO:0000256" key="2">
    <source>
        <dbReference type="SAM" id="Phobius"/>
    </source>
</evidence>
<gene>
    <name evidence="3" type="ORF">ALQ64_04876</name>
</gene>
<evidence type="ECO:0000256" key="1">
    <source>
        <dbReference type="SAM" id="MobiDB-lite"/>
    </source>
</evidence>
<protein>
    <submittedName>
        <fullName evidence="3">TraO protein</fullName>
    </submittedName>
</protein>
<dbReference type="CDD" id="cd16431">
    <property type="entry name" value="IcmE"/>
    <property type="match status" value="1"/>
</dbReference>
<proteinExistence type="predicted"/>
<accession>A0A3M3KV74</accession>
<feature type="compositionally biased region" description="Polar residues" evidence="1">
    <location>
        <begin position="456"/>
        <end position="465"/>
    </location>
</feature>